<evidence type="ECO:0000313" key="3">
    <source>
        <dbReference type="Proteomes" id="UP000371553"/>
    </source>
</evidence>
<sequence length="65" mass="7280">MNDKTEFEKGYEEGADDTTELISGVLAEVLDNLQQEGTLTAVQGMLFVIEMWNAGKRLKEKESEV</sequence>
<protein>
    <submittedName>
        <fullName evidence="2">Uncharacterized protein</fullName>
    </submittedName>
</protein>
<dbReference type="RefSeq" id="WP_039120265.1">
    <property type="nucleotide sequence ID" value="NZ_CADEHJ010000001.1"/>
</dbReference>
<organism evidence="2 4">
    <name type="scientific">Listeria monocytogenes</name>
    <dbReference type="NCBI Taxonomy" id="1639"/>
    <lineage>
        <taxon>Bacteria</taxon>
        <taxon>Bacillati</taxon>
        <taxon>Bacillota</taxon>
        <taxon>Bacilli</taxon>
        <taxon>Bacillales</taxon>
        <taxon>Listeriaceae</taxon>
        <taxon>Listeria</taxon>
    </lineage>
</organism>
<dbReference type="EMBL" id="AAARLF010000004">
    <property type="protein sequence ID" value="EAE2898172.1"/>
    <property type="molecule type" value="Genomic_DNA"/>
</dbReference>
<evidence type="ECO:0000313" key="1">
    <source>
        <dbReference type="EMBL" id="EAD8147136.1"/>
    </source>
</evidence>
<proteinExistence type="predicted"/>
<evidence type="ECO:0000313" key="2">
    <source>
        <dbReference type="EMBL" id="EAE2898172.1"/>
    </source>
</evidence>
<dbReference type="AlphaFoldDB" id="A0A7Z1FAP8"/>
<dbReference type="EMBL" id="AAAPCR010000015">
    <property type="protein sequence ID" value="EAD8147136.1"/>
    <property type="molecule type" value="Genomic_DNA"/>
</dbReference>
<reference evidence="2 4" key="2">
    <citation type="submission" date="2019-03" db="EMBL/GenBank/DDBJ databases">
        <authorList>
            <person name="Ashton P.M."/>
            <person name="Dallman T."/>
            <person name="Nair S."/>
            <person name="De Pinna E."/>
            <person name="Peters T."/>
            <person name="Grant K."/>
        </authorList>
    </citation>
    <scope>NUCLEOTIDE SEQUENCE [LARGE SCALE GENOMIC DNA]</scope>
    <source>
        <strain evidence="2">RL15000271</strain>
    </source>
</reference>
<gene>
    <name evidence="1" type="ORF">CD20_13720</name>
    <name evidence="2" type="ORF">E1W43_09470</name>
</gene>
<name>A0A7Z1FAP8_LISMN</name>
<comment type="caution">
    <text evidence="2">The sequence shown here is derived from an EMBL/GenBank/DDBJ whole genome shotgun (WGS) entry which is preliminary data.</text>
</comment>
<dbReference type="Proteomes" id="UP000401273">
    <property type="component" value="Unassembled WGS sequence"/>
</dbReference>
<reference evidence="1 3" key="1">
    <citation type="submission" date="2018-06" db="EMBL/GenBank/DDBJ databases">
        <authorList>
            <consortium name="GenomeTrakr: Next Generation Sequencing Network for Food Pathogen Tracability"/>
        </authorList>
    </citation>
    <scope>NUCLEOTIDE SEQUENCE [LARGE SCALE GENOMIC DNA]</scope>
    <source>
        <strain evidence="1 3">NYAG13B12507-5</strain>
    </source>
</reference>
<evidence type="ECO:0000313" key="4">
    <source>
        <dbReference type="Proteomes" id="UP000401273"/>
    </source>
</evidence>
<accession>A0A7Z1FAP8</accession>
<dbReference type="Proteomes" id="UP000371553">
    <property type="component" value="Unassembled WGS sequence"/>
</dbReference>